<sequence>MADENADVPRRDRPAGPELARVHDAFFDARGLESDVDWAEAAFVRLVRDDVRVDVVEQELNDAVPAVRDDQVDPEETYGPPQEWARERVSWLREAGLDVFDDALMLDVRGSVVAALAVAAAISLLLSGSVVFSLLSSAAGAKDLTLGLAIMPLLLGAVIMIVIGVYARSKARHPVVVTMVICALTVIVGSMAIAGLIVPLGQVGPRFSGYWTPALVPAYAGAAWAVSRL</sequence>
<proteinExistence type="predicted"/>
<keyword evidence="1" id="KW-0812">Transmembrane</keyword>
<reference evidence="2" key="1">
    <citation type="journal article" date="2021" name="PeerJ">
        <title>Extensive microbial diversity within the chicken gut microbiome revealed by metagenomics and culture.</title>
        <authorList>
            <person name="Gilroy R."/>
            <person name="Ravi A."/>
            <person name="Getino M."/>
            <person name="Pursley I."/>
            <person name="Horton D.L."/>
            <person name="Alikhan N.F."/>
            <person name="Baker D."/>
            <person name="Gharbi K."/>
            <person name="Hall N."/>
            <person name="Watson M."/>
            <person name="Adriaenssens E.M."/>
            <person name="Foster-Nyarko E."/>
            <person name="Jarju S."/>
            <person name="Secka A."/>
            <person name="Antonio M."/>
            <person name="Oren A."/>
            <person name="Chaudhuri R.R."/>
            <person name="La Ragione R."/>
            <person name="Hildebrand F."/>
            <person name="Pallen M.J."/>
        </authorList>
    </citation>
    <scope>NUCLEOTIDE SEQUENCE</scope>
    <source>
        <strain evidence="2">ChiGjej5B5-7349</strain>
    </source>
</reference>
<keyword evidence="1" id="KW-1133">Transmembrane helix</keyword>
<feature type="transmembrane region" description="Helical" evidence="1">
    <location>
        <begin position="112"/>
        <end position="134"/>
    </location>
</feature>
<feature type="transmembrane region" description="Helical" evidence="1">
    <location>
        <begin position="174"/>
        <end position="198"/>
    </location>
</feature>
<reference evidence="2" key="2">
    <citation type="submission" date="2021-09" db="EMBL/GenBank/DDBJ databases">
        <authorList>
            <person name="Gilroy R."/>
        </authorList>
    </citation>
    <scope>NUCLEOTIDE SEQUENCE</scope>
    <source>
        <strain evidence="2">ChiGjej5B5-7349</strain>
    </source>
</reference>
<evidence type="ECO:0000313" key="2">
    <source>
        <dbReference type="EMBL" id="HJG79016.1"/>
    </source>
</evidence>
<dbReference type="AlphaFoldDB" id="A0A921SMN5"/>
<feature type="transmembrane region" description="Helical" evidence="1">
    <location>
        <begin position="146"/>
        <end position="167"/>
    </location>
</feature>
<evidence type="ECO:0000313" key="3">
    <source>
        <dbReference type="Proteomes" id="UP000784435"/>
    </source>
</evidence>
<protein>
    <submittedName>
        <fullName evidence="2">Uncharacterized protein</fullName>
    </submittedName>
</protein>
<dbReference type="Proteomes" id="UP000784435">
    <property type="component" value="Unassembled WGS sequence"/>
</dbReference>
<organism evidence="2 3">
    <name type="scientific">Brevibacterium senegalense</name>
    <dbReference type="NCBI Taxonomy" id="1033736"/>
    <lineage>
        <taxon>Bacteria</taxon>
        <taxon>Bacillati</taxon>
        <taxon>Actinomycetota</taxon>
        <taxon>Actinomycetes</taxon>
        <taxon>Micrococcales</taxon>
        <taxon>Brevibacteriaceae</taxon>
        <taxon>Brevibacterium</taxon>
    </lineage>
</organism>
<keyword evidence="1" id="KW-0472">Membrane</keyword>
<comment type="caution">
    <text evidence="2">The sequence shown here is derived from an EMBL/GenBank/DDBJ whole genome shotgun (WGS) entry which is preliminary data.</text>
</comment>
<accession>A0A921SMN5</accession>
<gene>
    <name evidence="2" type="ORF">K8V08_01230</name>
</gene>
<feature type="transmembrane region" description="Helical" evidence="1">
    <location>
        <begin position="210"/>
        <end position="227"/>
    </location>
</feature>
<evidence type="ECO:0000256" key="1">
    <source>
        <dbReference type="SAM" id="Phobius"/>
    </source>
</evidence>
<dbReference type="EMBL" id="DYUK01000024">
    <property type="protein sequence ID" value="HJG79016.1"/>
    <property type="molecule type" value="Genomic_DNA"/>
</dbReference>
<name>A0A921SMN5_9MICO</name>